<feature type="domain" description="Nose resistant-to-fluoxetine protein N-terminal" evidence="2">
    <location>
        <begin position="23"/>
        <end position="184"/>
    </location>
</feature>
<keyword evidence="1" id="KW-1133">Transmembrane helix</keyword>
<name>A0AAV4Y770_CAEEX</name>
<reference evidence="3 4" key="1">
    <citation type="submission" date="2021-06" db="EMBL/GenBank/DDBJ databases">
        <title>Caerostris extrusa draft genome.</title>
        <authorList>
            <person name="Kono N."/>
            <person name="Arakawa K."/>
        </authorList>
    </citation>
    <scope>NUCLEOTIDE SEQUENCE [LARGE SCALE GENOMIC DNA]</scope>
</reference>
<dbReference type="InterPro" id="IPR052728">
    <property type="entry name" value="O2_lipid_transport_reg"/>
</dbReference>
<evidence type="ECO:0000256" key="1">
    <source>
        <dbReference type="SAM" id="Phobius"/>
    </source>
</evidence>
<keyword evidence="1" id="KW-0812">Transmembrane</keyword>
<organism evidence="3 4">
    <name type="scientific">Caerostris extrusa</name>
    <name type="common">Bark spider</name>
    <name type="synonym">Caerostris bankana</name>
    <dbReference type="NCBI Taxonomy" id="172846"/>
    <lineage>
        <taxon>Eukaryota</taxon>
        <taxon>Metazoa</taxon>
        <taxon>Ecdysozoa</taxon>
        <taxon>Arthropoda</taxon>
        <taxon>Chelicerata</taxon>
        <taxon>Arachnida</taxon>
        <taxon>Araneae</taxon>
        <taxon>Araneomorphae</taxon>
        <taxon>Entelegynae</taxon>
        <taxon>Araneoidea</taxon>
        <taxon>Araneidae</taxon>
        <taxon>Caerostris</taxon>
    </lineage>
</organism>
<keyword evidence="1" id="KW-0472">Membrane</keyword>
<keyword evidence="4" id="KW-1185">Reference proteome</keyword>
<protein>
    <submittedName>
        <fullName evidence="3">Nose resistant to fluoxetine protein 6</fullName>
    </submittedName>
</protein>
<accession>A0AAV4Y770</accession>
<sequence length="322" mass="36220">MNEFGKTTTIKEILNMSTLRPAYAMCVQETLKLVAGIRKLKPWALRFIDSSAKSIEGLMLGSLSSIGMYDECVDTVVYSEKLRNKGELIFRGQYCSLEFKPPLPPKKGAYKLDSIMPELQPFFDNKSLMAEGAKYAQAFYFISIRIGVCVPSGCTEDDINQVAELVGEQLGVDGEVATCEVKKETEYTSLNILSFCAFGTIAAIVLIGSSIDIYSYYTKTVFNHIVIRVLLAFSFVTNFKKFSNTKIIFSKFEMLKWNSVPQYDMVGLEPLKIYAKDFMFQAILNATYSVDSFFVMGGLLNMEDSSSFNLRNISNISKQLIW</sequence>
<dbReference type="PANTHER" id="PTHR11161:SF0">
    <property type="entry name" value="O-ACYLTRANSFERASE LIKE PROTEIN"/>
    <property type="match status" value="1"/>
</dbReference>
<dbReference type="AlphaFoldDB" id="A0AAV4Y770"/>
<feature type="transmembrane region" description="Helical" evidence="1">
    <location>
        <begin position="221"/>
        <end position="239"/>
    </location>
</feature>
<evidence type="ECO:0000259" key="2">
    <source>
        <dbReference type="SMART" id="SM00703"/>
    </source>
</evidence>
<dbReference type="EMBL" id="BPLR01018792">
    <property type="protein sequence ID" value="GIZ02291.1"/>
    <property type="molecule type" value="Genomic_DNA"/>
</dbReference>
<evidence type="ECO:0000313" key="4">
    <source>
        <dbReference type="Proteomes" id="UP001054945"/>
    </source>
</evidence>
<gene>
    <name evidence="3" type="primary">nrf-6_52</name>
    <name evidence="3" type="ORF">CEXT_237071</name>
</gene>
<dbReference type="Pfam" id="PF20146">
    <property type="entry name" value="NRF"/>
    <property type="match status" value="1"/>
</dbReference>
<dbReference type="PANTHER" id="PTHR11161">
    <property type="entry name" value="O-ACYLTRANSFERASE"/>
    <property type="match status" value="1"/>
</dbReference>
<dbReference type="InterPro" id="IPR006621">
    <property type="entry name" value="Nose-resist-to-fluoxetine_N"/>
</dbReference>
<proteinExistence type="predicted"/>
<evidence type="ECO:0000313" key="3">
    <source>
        <dbReference type="EMBL" id="GIZ02291.1"/>
    </source>
</evidence>
<comment type="caution">
    <text evidence="3">The sequence shown here is derived from an EMBL/GenBank/DDBJ whole genome shotgun (WGS) entry which is preliminary data.</text>
</comment>
<dbReference type="SMART" id="SM00703">
    <property type="entry name" value="NRF"/>
    <property type="match status" value="1"/>
</dbReference>
<feature type="transmembrane region" description="Helical" evidence="1">
    <location>
        <begin position="192"/>
        <end position="215"/>
    </location>
</feature>
<dbReference type="Proteomes" id="UP001054945">
    <property type="component" value="Unassembled WGS sequence"/>
</dbReference>